<organism evidence="3 4">
    <name type="scientific">Deinococcus budaensis</name>
    <dbReference type="NCBI Taxonomy" id="1665626"/>
    <lineage>
        <taxon>Bacteria</taxon>
        <taxon>Thermotogati</taxon>
        <taxon>Deinococcota</taxon>
        <taxon>Deinococci</taxon>
        <taxon>Deinococcales</taxon>
        <taxon>Deinococcaceae</taxon>
        <taxon>Deinococcus</taxon>
    </lineage>
</organism>
<protein>
    <submittedName>
        <fullName evidence="3">Uncharacterized protein</fullName>
    </submittedName>
</protein>
<evidence type="ECO:0000256" key="2">
    <source>
        <dbReference type="SAM" id="SignalP"/>
    </source>
</evidence>
<dbReference type="RefSeq" id="WP_184025699.1">
    <property type="nucleotide sequence ID" value="NZ_JACHFN010000002.1"/>
</dbReference>
<dbReference type="Proteomes" id="UP000525389">
    <property type="component" value="Unassembled WGS sequence"/>
</dbReference>
<feature type="region of interest" description="Disordered" evidence="1">
    <location>
        <begin position="100"/>
        <end position="122"/>
    </location>
</feature>
<gene>
    <name evidence="3" type="ORF">HNQ09_000782</name>
</gene>
<evidence type="ECO:0000313" key="3">
    <source>
        <dbReference type="EMBL" id="MBB5233365.1"/>
    </source>
</evidence>
<comment type="caution">
    <text evidence="3">The sequence shown here is derived from an EMBL/GenBank/DDBJ whole genome shotgun (WGS) entry which is preliminary data.</text>
</comment>
<feature type="compositionally biased region" description="Polar residues" evidence="1">
    <location>
        <begin position="100"/>
        <end position="113"/>
    </location>
</feature>
<proteinExistence type="predicted"/>
<dbReference type="AlphaFoldDB" id="A0A7W8GD24"/>
<accession>A0A7W8GD24</accession>
<feature type="chain" id="PRO_5030966341" evidence="2">
    <location>
        <begin position="18"/>
        <end position="199"/>
    </location>
</feature>
<evidence type="ECO:0000256" key="1">
    <source>
        <dbReference type="SAM" id="MobiDB-lite"/>
    </source>
</evidence>
<feature type="signal peptide" evidence="2">
    <location>
        <begin position="1"/>
        <end position="17"/>
    </location>
</feature>
<reference evidence="3 4" key="1">
    <citation type="submission" date="2020-08" db="EMBL/GenBank/DDBJ databases">
        <title>Genomic Encyclopedia of Type Strains, Phase IV (KMG-IV): sequencing the most valuable type-strain genomes for metagenomic binning, comparative biology and taxonomic classification.</title>
        <authorList>
            <person name="Goeker M."/>
        </authorList>
    </citation>
    <scope>NUCLEOTIDE SEQUENCE [LARGE SCALE GENOMIC DNA]</scope>
    <source>
        <strain evidence="3 4">DSM 101791</strain>
    </source>
</reference>
<keyword evidence="2" id="KW-0732">Signal</keyword>
<sequence length="199" mass="21376">MRRLVSLLLLLSPLAQAAQVTLRQGETGRLGARQITVLGVQDRRCGPTEDCLADVVARVRVQQGAQTSLLTLRFPPDRLPRWSGVGVAGMTGGVSSRVTLTDQPSGSHQNAQRVTLGRGESGQLGPRQVKLLGVETRRCREGVFCTRPVLTSVYVQVRWGKNASWLALAYPPPPAWPGVSLIGATAGPRPALTLSDQPR</sequence>
<evidence type="ECO:0000313" key="4">
    <source>
        <dbReference type="Proteomes" id="UP000525389"/>
    </source>
</evidence>
<dbReference type="EMBL" id="JACHFN010000002">
    <property type="protein sequence ID" value="MBB5233365.1"/>
    <property type="molecule type" value="Genomic_DNA"/>
</dbReference>
<keyword evidence="4" id="KW-1185">Reference proteome</keyword>
<name>A0A7W8GD24_9DEIO</name>